<evidence type="ECO:0000256" key="2">
    <source>
        <dbReference type="ARBA" id="ARBA00022475"/>
    </source>
</evidence>
<protein>
    <submittedName>
        <fullName evidence="8">Na+/H+ antiporter NhaC</fullName>
    </submittedName>
</protein>
<keyword evidence="4 6" id="KW-1133">Transmembrane helix</keyword>
<dbReference type="GO" id="GO:0005886">
    <property type="term" value="C:plasma membrane"/>
    <property type="evidence" value="ECO:0007669"/>
    <property type="project" value="UniProtKB-SubCell"/>
</dbReference>
<sequence>MISKELLSLLPVLLTITMALVLRRTLLALGSGLLLAALILHWGSLTGPLEYLSLNFLGQLYADGQWQRWHLDVIATIALLGVLTQLLARSGAVAAFADWLFPRIRSRRQARLAVVLVGWLVFIDGIFSCLANGNVSRPLSERYRIRNTQLAYLVDSTASPLCSILPFSSWGPYVMTLLASISFLTLPPLAAFLTIASFNFYAIGTLLLALVVAWTNLGFRGPLPAPIARSDEPEPQGSPWLLGLPVAVLIFGSLILALLSGIQRSDNGQLLQWLANADIGGAMRNACLLAVALALGLLRRRQHSWQSLVISAGHGLRSVTVALAILMFTWMIGRAIGDLGTGKVMATWAAAHLHPGLLLPGMFLLCAVTAFATGSSWGTFALMIPIGADIAHQLQPELLLVALSAVMAGSVFGDHCSPISDTTVLSATASGCTPVDHVRTQLPLALFTATLALLGFTLAGQQVPILVIWPLLLILMLLLSHRHRRSLSEDR</sequence>
<dbReference type="InterPro" id="IPR018461">
    <property type="entry name" value="Na/H_Antiport_NhaC-like_C"/>
</dbReference>
<feature type="transmembrane region" description="Helical" evidence="6">
    <location>
        <begin position="282"/>
        <end position="298"/>
    </location>
</feature>
<reference evidence="9" key="1">
    <citation type="submission" date="2016-10" db="EMBL/GenBank/DDBJ databases">
        <authorList>
            <person name="Varghese N."/>
            <person name="Submissions S."/>
        </authorList>
    </citation>
    <scope>NUCLEOTIDE SEQUENCE [LARGE SCALE GENOMIC DNA]</scope>
    <source>
        <strain evidence="9">DSM 23317</strain>
    </source>
</reference>
<dbReference type="Pfam" id="PF03553">
    <property type="entry name" value="Na_H_antiporter"/>
    <property type="match status" value="1"/>
</dbReference>
<organism evidence="8 9">
    <name type="scientific">Ferrimonas sediminum</name>
    <dbReference type="NCBI Taxonomy" id="718193"/>
    <lineage>
        <taxon>Bacteria</taxon>
        <taxon>Pseudomonadati</taxon>
        <taxon>Pseudomonadota</taxon>
        <taxon>Gammaproteobacteria</taxon>
        <taxon>Alteromonadales</taxon>
        <taxon>Ferrimonadaceae</taxon>
        <taxon>Ferrimonas</taxon>
    </lineage>
</organism>
<comment type="subcellular location">
    <subcellularLocation>
        <location evidence="1">Cell membrane</location>
        <topology evidence="1">Multi-pass membrane protein</topology>
    </subcellularLocation>
</comment>
<feature type="transmembrane region" description="Helical" evidence="6">
    <location>
        <begin position="190"/>
        <end position="219"/>
    </location>
</feature>
<feature type="transmembrane region" description="Helical" evidence="6">
    <location>
        <begin position="109"/>
        <end position="130"/>
    </location>
</feature>
<feature type="transmembrane region" description="Helical" evidence="6">
    <location>
        <begin position="446"/>
        <end position="479"/>
    </location>
</feature>
<evidence type="ECO:0000256" key="5">
    <source>
        <dbReference type="ARBA" id="ARBA00023136"/>
    </source>
</evidence>
<accession>A0A1G8T354</accession>
<dbReference type="PANTHER" id="PTHR43478:SF3">
    <property type="entry name" value="LYSINE TRANSPORTER LYSW"/>
    <property type="match status" value="1"/>
</dbReference>
<proteinExistence type="predicted"/>
<feature type="domain" description="Na+/H+ antiporter NhaC-like C-terminal" evidence="7">
    <location>
        <begin position="162"/>
        <end position="460"/>
    </location>
</feature>
<feature type="transmembrane region" description="Helical" evidence="6">
    <location>
        <begin position="29"/>
        <end position="52"/>
    </location>
</feature>
<feature type="transmembrane region" description="Helical" evidence="6">
    <location>
        <begin position="357"/>
        <end position="384"/>
    </location>
</feature>
<dbReference type="PANTHER" id="PTHR43478">
    <property type="entry name" value="NA+/H+ ANTIPORTER-RELATED"/>
    <property type="match status" value="1"/>
</dbReference>
<dbReference type="Proteomes" id="UP000199527">
    <property type="component" value="Unassembled WGS sequence"/>
</dbReference>
<feature type="transmembrane region" description="Helical" evidence="6">
    <location>
        <begin position="319"/>
        <end position="337"/>
    </location>
</feature>
<evidence type="ECO:0000256" key="6">
    <source>
        <dbReference type="SAM" id="Phobius"/>
    </source>
</evidence>
<evidence type="ECO:0000256" key="4">
    <source>
        <dbReference type="ARBA" id="ARBA00022989"/>
    </source>
</evidence>
<dbReference type="RefSeq" id="WP_176819269.1">
    <property type="nucleotide sequence ID" value="NZ_FNEM01000007.1"/>
</dbReference>
<evidence type="ECO:0000256" key="1">
    <source>
        <dbReference type="ARBA" id="ARBA00004651"/>
    </source>
</evidence>
<feature type="transmembrane region" description="Helical" evidence="6">
    <location>
        <begin position="240"/>
        <end position="262"/>
    </location>
</feature>
<feature type="transmembrane region" description="Helical" evidence="6">
    <location>
        <begin position="73"/>
        <end position="97"/>
    </location>
</feature>
<name>A0A1G8T354_9GAMM</name>
<keyword evidence="3 6" id="KW-0812">Transmembrane</keyword>
<evidence type="ECO:0000313" key="8">
    <source>
        <dbReference type="EMBL" id="SDJ35811.1"/>
    </source>
</evidence>
<evidence type="ECO:0000256" key="3">
    <source>
        <dbReference type="ARBA" id="ARBA00022692"/>
    </source>
</evidence>
<dbReference type="EMBL" id="FNEM01000007">
    <property type="protein sequence ID" value="SDJ35811.1"/>
    <property type="molecule type" value="Genomic_DNA"/>
</dbReference>
<evidence type="ECO:0000313" key="9">
    <source>
        <dbReference type="Proteomes" id="UP000199527"/>
    </source>
</evidence>
<keyword evidence="9" id="KW-1185">Reference proteome</keyword>
<keyword evidence="5 6" id="KW-0472">Membrane</keyword>
<gene>
    <name evidence="8" type="ORF">SAMN04488540_10791</name>
</gene>
<dbReference type="AlphaFoldDB" id="A0A1G8T354"/>
<keyword evidence="2" id="KW-1003">Cell membrane</keyword>
<evidence type="ECO:0000259" key="7">
    <source>
        <dbReference type="Pfam" id="PF03553"/>
    </source>
</evidence>